<keyword evidence="4" id="KW-1185">Reference proteome</keyword>
<feature type="signal peptide" evidence="1">
    <location>
        <begin position="1"/>
        <end position="19"/>
    </location>
</feature>
<dbReference type="Proteomes" id="UP000295292">
    <property type="component" value="Unassembled WGS sequence"/>
</dbReference>
<dbReference type="Pfam" id="PF03781">
    <property type="entry name" value="FGE-sulfatase"/>
    <property type="match status" value="1"/>
</dbReference>
<evidence type="ECO:0000256" key="1">
    <source>
        <dbReference type="SAM" id="SignalP"/>
    </source>
</evidence>
<dbReference type="SUPFAM" id="SSF56436">
    <property type="entry name" value="C-type lectin-like"/>
    <property type="match status" value="1"/>
</dbReference>
<evidence type="ECO:0000259" key="2">
    <source>
        <dbReference type="Pfam" id="PF03781"/>
    </source>
</evidence>
<feature type="domain" description="Sulfatase-modifying factor enzyme-like" evidence="2">
    <location>
        <begin position="23"/>
        <end position="269"/>
    </location>
</feature>
<protein>
    <submittedName>
        <fullName evidence="3">Formylglycine-generating enzyme required for sulfatase activity</fullName>
    </submittedName>
</protein>
<dbReference type="Gene3D" id="3.90.1580.10">
    <property type="entry name" value="paralog of FGE (formylglycine-generating enzyme)"/>
    <property type="match status" value="1"/>
</dbReference>
<dbReference type="RefSeq" id="WP_133586772.1">
    <property type="nucleotide sequence ID" value="NZ_SNYV01000020.1"/>
</dbReference>
<dbReference type="AlphaFoldDB" id="A0A4R6W1C8"/>
<dbReference type="PANTHER" id="PTHR23150:SF19">
    <property type="entry name" value="FORMYLGLYCINE-GENERATING ENZYME"/>
    <property type="match status" value="1"/>
</dbReference>
<gene>
    <name evidence="3" type="ORF">CLV99_4644</name>
</gene>
<keyword evidence="1" id="KW-0732">Signal</keyword>
<dbReference type="InterPro" id="IPR051043">
    <property type="entry name" value="Sulfatase_Mod_Factor_Kinase"/>
</dbReference>
<dbReference type="OrthoDB" id="9773278at2"/>
<dbReference type="InterPro" id="IPR016187">
    <property type="entry name" value="CTDL_fold"/>
</dbReference>
<dbReference type="PANTHER" id="PTHR23150">
    <property type="entry name" value="SULFATASE MODIFYING FACTOR 1, 2"/>
    <property type="match status" value="1"/>
</dbReference>
<name>A0A4R6W1C8_9SPHI</name>
<reference evidence="3 4" key="1">
    <citation type="submission" date="2019-03" db="EMBL/GenBank/DDBJ databases">
        <title>Genomic Encyclopedia of Archaeal and Bacterial Type Strains, Phase II (KMG-II): from individual species to whole genera.</title>
        <authorList>
            <person name="Goeker M."/>
        </authorList>
    </citation>
    <scope>NUCLEOTIDE SEQUENCE [LARGE SCALE GENOMIC DNA]</scope>
    <source>
        <strain evidence="3 4">DSM 28353</strain>
    </source>
</reference>
<dbReference type="InterPro" id="IPR005532">
    <property type="entry name" value="SUMF_dom"/>
</dbReference>
<dbReference type="GO" id="GO:0120147">
    <property type="term" value="F:formylglycine-generating oxidase activity"/>
    <property type="evidence" value="ECO:0007669"/>
    <property type="project" value="TreeGrafter"/>
</dbReference>
<proteinExistence type="predicted"/>
<organism evidence="3 4">
    <name type="scientific">Sphingobacterium yanglingense</name>
    <dbReference type="NCBI Taxonomy" id="1437280"/>
    <lineage>
        <taxon>Bacteria</taxon>
        <taxon>Pseudomonadati</taxon>
        <taxon>Bacteroidota</taxon>
        <taxon>Sphingobacteriia</taxon>
        <taxon>Sphingobacteriales</taxon>
        <taxon>Sphingobacteriaceae</taxon>
        <taxon>Sphingobacterium</taxon>
    </lineage>
</organism>
<comment type="caution">
    <text evidence="3">The sequence shown here is derived from an EMBL/GenBank/DDBJ whole genome shotgun (WGS) entry which is preliminary data.</text>
</comment>
<evidence type="ECO:0000313" key="3">
    <source>
        <dbReference type="EMBL" id="TDQ72181.1"/>
    </source>
</evidence>
<dbReference type="InterPro" id="IPR042095">
    <property type="entry name" value="SUMF_sf"/>
</dbReference>
<evidence type="ECO:0000313" key="4">
    <source>
        <dbReference type="Proteomes" id="UP000295292"/>
    </source>
</evidence>
<sequence length="270" mass="30576">MQNSVLFLFFIAFTISSFAQDMNFVRIKEGTYTVGEKGAVLNPKRTVFIKEFSIATTELTNADFLLFVEATGYRTTAERYCNAQVFEPGLEEFRWIQDSTAYWRFPNGVSRGGIADKMDHPVTCISYRDAIAYCKWAAVRLPTFEEWEVAAKAGSTGKYFAGASEEEIVDYANIWHKKDHLKPDFSDGYMYTAPVKSFKANPWGLYDVLGNVFEFCEGRLPQDKERKVAHARGGSWWCNRTSCAAFNTVFIGSVAPMASFSNLGFRVVRD</sequence>
<accession>A0A4R6W1C8</accession>
<dbReference type="EMBL" id="SNYV01000020">
    <property type="protein sequence ID" value="TDQ72181.1"/>
    <property type="molecule type" value="Genomic_DNA"/>
</dbReference>
<feature type="chain" id="PRO_5020844669" evidence="1">
    <location>
        <begin position="20"/>
        <end position="270"/>
    </location>
</feature>